<dbReference type="KEGG" id="pms:KNP414_07835"/>
<dbReference type="Proteomes" id="UP000006620">
    <property type="component" value="Chromosome"/>
</dbReference>
<gene>
    <name evidence="1" type="ordered locus">KNP414_07835</name>
</gene>
<evidence type="ECO:0000313" key="2">
    <source>
        <dbReference type="Proteomes" id="UP000006620"/>
    </source>
</evidence>
<dbReference type="EMBL" id="CP002869">
    <property type="protein sequence ID" value="AEI46321.1"/>
    <property type="molecule type" value="Genomic_DNA"/>
</dbReference>
<organism evidence="1 2">
    <name type="scientific">Paenibacillus mucilaginosus (strain KNP414)</name>
    <dbReference type="NCBI Taxonomy" id="1036673"/>
    <lineage>
        <taxon>Bacteria</taxon>
        <taxon>Bacillati</taxon>
        <taxon>Bacillota</taxon>
        <taxon>Bacilli</taxon>
        <taxon>Bacillales</taxon>
        <taxon>Paenibacillaceae</taxon>
        <taxon>Paenibacillus</taxon>
    </lineage>
</organism>
<accession>F8FIU3</accession>
<dbReference type="HOGENOM" id="CLU_189145_0_0_9"/>
<protein>
    <submittedName>
        <fullName evidence="1">Uncharacterized protein</fullName>
    </submittedName>
</protein>
<reference evidence="2" key="1">
    <citation type="submission" date="2011-06" db="EMBL/GenBank/DDBJ databases">
        <title>Complete genome sequence of Paenibacillus mucilaginosus KNP414.</title>
        <authorList>
            <person name="Wang J."/>
            <person name="Hu S."/>
            <person name="Hu X."/>
            <person name="Zhang B."/>
            <person name="Dong D."/>
            <person name="Zhang S."/>
            <person name="Zhao K."/>
            <person name="Wu D."/>
        </authorList>
    </citation>
    <scope>NUCLEOTIDE SEQUENCE [LARGE SCALE GENOMIC DNA]</scope>
    <source>
        <strain evidence="2">KNP414</strain>
    </source>
</reference>
<proteinExistence type="predicted"/>
<reference evidence="1 2" key="2">
    <citation type="journal article" date="2013" name="Genome Announc.">
        <title>Genome Sequence of Growth-Improving Paenibacillus mucilaginosus Strain KNP414.</title>
        <authorList>
            <person name="Lu J.J."/>
            <person name="Wang J.F."/>
            <person name="Hu X.F."/>
        </authorList>
    </citation>
    <scope>NUCLEOTIDE SEQUENCE [LARGE SCALE GENOMIC DNA]</scope>
    <source>
        <strain evidence="1 2">KNP414</strain>
    </source>
</reference>
<sequence length="79" mass="9153">MWVLQLYNVLSLWTTVALNYVELYALTFVEGFEAVALDCGEVYEYVAAAFNFDEAETFFCVEPFHCTCLHVRKPPKFDL</sequence>
<name>F8FIU3_PAEMK</name>
<dbReference type="AlphaFoldDB" id="F8FIU3"/>
<evidence type="ECO:0000313" key="1">
    <source>
        <dbReference type="EMBL" id="AEI46321.1"/>
    </source>
</evidence>